<dbReference type="GO" id="GO:0016787">
    <property type="term" value="F:hydrolase activity"/>
    <property type="evidence" value="ECO:0007669"/>
    <property type="project" value="UniProtKB-KW"/>
</dbReference>
<evidence type="ECO:0000259" key="1">
    <source>
        <dbReference type="PROSITE" id="PS51462"/>
    </source>
</evidence>
<dbReference type="PROSITE" id="PS51462">
    <property type="entry name" value="NUDIX"/>
    <property type="match status" value="1"/>
</dbReference>
<keyword evidence="2" id="KW-0378">Hydrolase</keyword>
<sequence>MKIKSLFESKFIKVFDLQYREGRHYYNATRRDENDLVAAKSTEEFKKMLPDAVSCVVIWNPSGADSETDNSTDIQMTDIKQDSSKPRLLMNREFRYPTGQYLLSVPAGLIDREDVETISGYKAQIDMDNNNADSNAWTIEKNNSILIKTAMRELHEETGLKVTEKDTVSVINPCLFSTPGMTDESNALVKIVLNRDSLNGMSQEGAVGGELFDGFDLLTKVQAKKILEDGVDEHGIYYSVYTWAALTYFVTDLWR</sequence>
<evidence type="ECO:0000313" key="3">
    <source>
        <dbReference type="Proteomes" id="UP000285865"/>
    </source>
</evidence>
<dbReference type="SUPFAM" id="SSF55811">
    <property type="entry name" value="Nudix"/>
    <property type="match status" value="1"/>
</dbReference>
<dbReference type="InterPro" id="IPR000086">
    <property type="entry name" value="NUDIX_hydrolase_dom"/>
</dbReference>
<proteinExistence type="predicted"/>
<comment type="caution">
    <text evidence="2">The sequence shown here is derived from an EMBL/GenBank/DDBJ whole genome shotgun (WGS) entry which is preliminary data.</text>
</comment>
<gene>
    <name evidence="2" type="ORF">DW172_04140</name>
</gene>
<dbReference type="CDD" id="cd03424">
    <property type="entry name" value="NUDIX_ADPRase_Nudt5_UGPPase_Nudt14"/>
    <property type="match status" value="1"/>
</dbReference>
<organism evidence="2 3">
    <name type="scientific">Agathobacter rectalis</name>
    <dbReference type="NCBI Taxonomy" id="39491"/>
    <lineage>
        <taxon>Bacteria</taxon>
        <taxon>Bacillati</taxon>
        <taxon>Bacillota</taxon>
        <taxon>Clostridia</taxon>
        <taxon>Lachnospirales</taxon>
        <taxon>Lachnospiraceae</taxon>
        <taxon>Agathobacter</taxon>
    </lineage>
</organism>
<evidence type="ECO:0000313" key="2">
    <source>
        <dbReference type="EMBL" id="RHI24227.1"/>
    </source>
</evidence>
<dbReference type="Gene3D" id="3.90.79.10">
    <property type="entry name" value="Nucleoside Triphosphate Pyrophosphohydrolase"/>
    <property type="match status" value="1"/>
</dbReference>
<dbReference type="InterPro" id="IPR015797">
    <property type="entry name" value="NUDIX_hydrolase-like_dom_sf"/>
</dbReference>
<dbReference type="RefSeq" id="WP_118191548.1">
    <property type="nucleotide sequence ID" value="NZ_QRIB01000003.1"/>
</dbReference>
<dbReference type="Proteomes" id="UP000285865">
    <property type="component" value="Unassembled WGS sequence"/>
</dbReference>
<feature type="domain" description="Nudix hydrolase" evidence="1">
    <location>
        <begin position="48"/>
        <end position="246"/>
    </location>
</feature>
<dbReference type="EMBL" id="QRKN01000002">
    <property type="protein sequence ID" value="RHI24227.1"/>
    <property type="molecule type" value="Genomic_DNA"/>
</dbReference>
<dbReference type="AlphaFoldDB" id="A0A414ZN01"/>
<reference evidence="2 3" key="1">
    <citation type="submission" date="2018-08" db="EMBL/GenBank/DDBJ databases">
        <title>A genome reference for cultivated species of the human gut microbiota.</title>
        <authorList>
            <person name="Zou Y."/>
            <person name="Xue W."/>
            <person name="Luo G."/>
        </authorList>
    </citation>
    <scope>NUCLEOTIDE SEQUENCE [LARGE SCALE GENOMIC DNA]</scope>
    <source>
        <strain evidence="2 3">AM16-11</strain>
    </source>
</reference>
<name>A0A414ZN01_9FIRM</name>
<protein>
    <submittedName>
        <fullName evidence="2">NUDIX hydrolase</fullName>
    </submittedName>
</protein>
<accession>A0A414ZN01</accession>